<feature type="transmembrane region" description="Helical" evidence="1">
    <location>
        <begin position="124"/>
        <end position="148"/>
    </location>
</feature>
<feature type="transmembrane region" description="Helical" evidence="1">
    <location>
        <begin position="258"/>
        <end position="279"/>
    </location>
</feature>
<dbReference type="PANTHER" id="PTHR37305:SF1">
    <property type="entry name" value="MEMBRANE PROTEIN"/>
    <property type="match status" value="1"/>
</dbReference>
<dbReference type="OrthoDB" id="3297477at2"/>
<reference evidence="2 3" key="1">
    <citation type="submission" date="2016-09" db="EMBL/GenBank/DDBJ databases">
        <title>Complete genome sequence of microbes from the polar regions.</title>
        <authorList>
            <person name="Liao L."/>
            <person name="Chen B."/>
        </authorList>
    </citation>
    <scope>NUCLEOTIDE SEQUENCE [LARGE SCALE GENOMIC DNA]</scope>
    <source>
        <strain evidence="2 3">ZS314</strain>
    </source>
</reference>
<keyword evidence="1" id="KW-0472">Membrane</keyword>
<dbReference type="RefSeq" id="WP_161886093.1">
    <property type="nucleotide sequence ID" value="NZ_CP017146.1"/>
</dbReference>
<accession>A0A7L5AKR4</accession>
<keyword evidence="3" id="KW-1185">Reference proteome</keyword>
<dbReference type="PANTHER" id="PTHR37305">
    <property type="entry name" value="INTEGRAL MEMBRANE PROTEIN-RELATED"/>
    <property type="match status" value="1"/>
</dbReference>
<proteinExistence type="predicted"/>
<feature type="transmembrane region" description="Helical" evidence="1">
    <location>
        <begin position="168"/>
        <end position="193"/>
    </location>
</feature>
<sequence>MSTTTQHSVSADRPDRPSGLTFGGILRSEWIKLVSLRSTIWCYALIVVVGVGFGVLIALTSPAPTTGTVPDAIQGSTAVQVATLALGFTALASVVLGALVITGEYGTGMIRSTFAAVPTRLPALFGKIVVFGVTTFVVGLVTIFGTALVTAPMLPGIGVTPDFTDPAYLLALVGGAGYLALVGVFALAIGAIVRHSAGAIASALGVILVLPTVVLILSAITQAEWIQRAAAFLPDAAGSRMSAYTAGEVASANSLAPWQGLLVLLAWDAALVLVAAVLMKRRDA</sequence>
<dbReference type="KEGG" id="mant:BHD05_08720"/>
<dbReference type="AlphaFoldDB" id="A0A7L5AKR4"/>
<evidence type="ECO:0008006" key="4">
    <source>
        <dbReference type="Google" id="ProtNLM"/>
    </source>
</evidence>
<protein>
    <recommendedName>
        <fullName evidence="4">ABC transporter permease</fullName>
    </recommendedName>
</protein>
<dbReference type="Proteomes" id="UP000464507">
    <property type="component" value="Chromosome"/>
</dbReference>
<name>A0A7L5AKR4_9MICO</name>
<dbReference type="EMBL" id="CP017146">
    <property type="protein sequence ID" value="QHO69711.1"/>
    <property type="molecule type" value="Genomic_DNA"/>
</dbReference>
<keyword evidence="1" id="KW-0812">Transmembrane</keyword>
<keyword evidence="1" id="KW-1133">Transmembrane helix</keyword>
<organism evidence="2 3">
    <name type="scientific">Marisediminicola antarctica</name>
    <dbReference type="NCBI Taxonomy" id="674079"/>
    <lineage>
        <taxon>Bacteria</taxon>
        <taxon>Bacillati</taxon>
        <taxon>Actinomycetota</taxon>
        <taxon>Actinomycetes</taxon>
        <taxon>Micrococcales</taxon>
        <taxon>Microbacteriaceae</taxon>
        <taxon>Marisediminicola</taxon>
    </lineage>
</organism>
<evidence type="ECO:0000313" key="3">
    <source>
        <dbReference type="Proteomes" id="UP000464507"/>
    </source>
</evidence>
<feature type="transmembrane region" description="Helical" evidence="1">
    <location>
        <begin position="79"/>
        <end position="103"/>
    </location>
</feature>
<feature type="transmembrane region" description="Helical" evidence="1">
    <location>
        <begin position="200"/>
        <end position="220"/>
    </location>
</feature>
<evidence type="ECO:0000256" key="1">
    <source>
        <dbReference type="SAM" id="Phobius"/>
    </source>
</evidence>
<gene>
    <name evidence="2" type="ORF">BHD05_08720</name>
</gene>
<feature type="transmembrane region" description="Helical" evidence="1">
    <location>
        <begin position="40"/>
        <end position="59"/>
    </location>
</feature>
<evidence type="ECO:0000313" key="2">
    <source>
        <dbReference type="EMBL" id="QHO69711.1"/>
    </source>
</evidence>